<dbReference type="RefSeq" id="WP_350932065.1">
    <property type="nucleotide sequence ID" value="NZ_CP157762.1"/>
</dbReference>
<sequence>MADSAAKKVAEQAEDRLEKVAENVREKFEGITGRRFSDAVRDGRFADQVDHGVDRGRADVKRREQGGSPD</sequence>
<dbReference type="EMBL" id="CP157762">
    <property type="protein sequence ID" value="XBP92476.1"/>
    <property type="molecule type" value="Genomic_DNA"/>
</dbReference>
<organism evidence="3">
    <name type="scientific">Micromonospora sp. CCTCC AA 2012012</name>
    <dbReference type="NCBI Taxonomy" id="3111921"/>
    <lineage>
        <taxon>Bacteria</taxon>
        <taxon>Bacillati</taxon>
        <taxon>Actinomycetota</taxon>
        <taxon>Actinomycetes</taxon>
        <taxon>Micromonosporales</taxon>
        <taxon>Micromonosporaceae</taxon>
        <taxon>Micromonospora</taxon>
    </lineage>
</organism>
<dbReference type="EMBL" id="CP159342">
    <property type="protein sequence ID" value="XCH73173.1"/>
    <property type="molecule type" value="Genomic_DNA"/>
</dbReference>
<feature type="region of interest" description="Disordered" evidence="1">
    <location>
        <begin position="47"/>
        <end position="70"/>
    </location>
</feature>
<name>A0AAU8H9H9_9ACTN</name>
<dbReference type="AlphaFoldDB" id="A0AAU8H9H9"/>
<evidence type="ECO:0000256" key="1">
    <source>
        <dbReference type="SAM" id="MobiDB-lite"/>
    </source>
</evidence>
<proteinExistence type="predicted"/>
<evidence type="ECO:0000313" key="2">
    <source>
        <dbReference type="EMBL" id="XBP92476.1"/>
    </source>
</evidence>
<reference evidence="2" key="1">
    <citation type="submission" date="2024-01" db="EMBL/GenBank/DDBJ databases">
        <title>The genome sequence of Micromonospora mangrovi CCTCC AA 2012012.</title>
        <authorList>
            <person name="Gao J."/>
        </authorList>
    </citation>
    <scope>NUCLEOTIDE SEQUENCE</scope>
    <source>
        <strain evidence="2">CCTCC AA 2012012</strain>
    </source>
</reference>
<accession>A0AAU8H9H9</accession>
<evidence type="ECO:0008006" key="4">
    <source>
        <dbReference type="Google" id="ProtNLM"/>
    </source>
</evidence>
<evidence type="ECO:0000313" key="3">
    <source>
        <dbReference type="EMBL" id="XCH73173.1"/>
    </source>
</evidence>
<reference evidence="3" key="2">
    <citation type="submission" date="2024-06" db="EMBL/GenBank/DDBJ databases">
        <title>Micromonospora mangrovi CCTCC AA 2012012 genome sequences.</title>
        <authorList>
            <person name="Gao J."/>
        </authorList>
    </citation>
    <scope>NUCLEOTIDE SEQUENCE</scope>
    <source>
        <strain evidence="3">CCTCC AA 2012012</strain>
    </source>
</reference>
<protein>
    <recommendedName>
        <fullName evidence="4">Antitoxin</fullName>
    </recommendedName>
</protein>
<gene>
    <name evidence="3" type="ORF">ABUL08_23110</name>
    <name evidence="2" type="ORF">VK199_23035</name>
</gene>